<organism evidence="2 3">
    <name type="scientific">Crossiella cryophila</name>
    <dbReference type="NCBI Taxonomy" id="43355"/>
    <lineage>
        <taxon>Bacteria</taxon>
        <taxon>Bacillati</taxon>
        <taxon>Actinomycetota</taxon>
        <taxon>Actinomycetes</taxon>
        <taxon>Pseudonocardiales</taxon>
        <taxon>Pseudonocardiaceae</taxon>
        <taxon>Crossiella</taxon>
    </lineage>
</organism>
<feature type="compositionally biased region" description="Basic and acidic residues" evidence="1">
    <location>
        <begin position="286"/>
        <end position="296"/>
    </location>
</feature>
<keyword evidence="3" id="KW-1185">Reference proteome</keyword>
<dbReference type="AlphaFoldDB" id="A0A7W7FT91"/>
<dbReference type="InterPro" id="IPR009776">
    <property type="entry name" value="Spore_0_M"/>
</dbReference>
<dbReference type="PANTHER" id="PTHR40053">
    <property type="entry name" value="SPORULATION-CONTROL PROTEIN SPO0M"/>
    <property type="match status" value="1"/>
</dbReference>
<gene>
    <name evidence="2" type="ORF">HNR67_002296</name>
</gene>
<dbReference type="Proteomes" id="UP000533598">
    <property type="component" value="Unassembled WGS sequence"/>
</dbReference>
<sequence>MFKRMLQAFGVGGPTVDTVLHDPNCRPGGQLSGEVRLSGGNSDVEIEHVTLSLVTRMEVEHGDSEHNTAVEFFRVAVAGRFQLREGESRSIPFQLPVPWETPLTIVGGAPLRGMSVGVRTELSVAKAVDKGDLDAVHVHPLPSQDAVLEAFGRLGFQFRNADVERGHLHGVRQELPFYQEIEFFPPGQYAGRINEVELTFVANPSELVVVLEADKRGGMFRAGGDAFGRFHVSHQEAERTDWAAHLDGWIGQAAGRMAQHYGSQPGYGQPAYGQQGYGHGGGHPQHYRDHDDDHGRRGGGMGVGGMVAAGAAGVVGGFVAAEMIDEVGDFFGGDDE</sequence>
<dbReference type="EMBL" id="JACHMH010000001">
    <property type="protein sequence ID" value="MBB4676178.1"/>
    <property type="molecule type" value="Genomic_DNA"/>
</dbReference>
<name>A0A7W7FT91_9PSEU</name>
<proteinExistence type="predicted"/>
<evidence type="ECO:0000256" key="1">
    <source>
        <dbReference type="SAM" id="MobiDB-lite"/>
    </source>
</evidence>
<evidence type="ECO:0000313" key="2">
    <source>
        <dbReference type="EMBL" id="MBB4676178.1"/>
    </source>
</evidence>
<reference evidence="2 3" key="1">
    <citation type="submission" date="2020-08" db="EMBL/GenBank/DDBJ databases">
        <title>Sequencing the genomes of 1000 actinobacteria strains.</title>
        <authorList>
            <person name="Klenk H.-P."/>
        </authorList>
    </citation>
    <scope>NUCLEOTIDE SEQUENCE [LARGE SCALE GENOMIC DNA]</scope>
    <source>
        <strain evidence="2 3">DSM 44230</strain>
    </source>
</reference>
<feature type="region of interest" description="Disordered" evidence="1">
    <location>
        <begin position="271"/>
        <end position="301"/>
    </location>
</feature>
<protein>
    <submittedName>
        <fullName evidence="2">Sporulation-control protein</fullName>
    </submittedName>
</protein>
<dbReference type="Pfam" id="PF07070">
    <property type="entry name" value="Spo0M"/>
    <property type="match status" value="1"/>
</dbReference>
<evidence type="ECO:0000313" key="3">
    <source>
        <dbReference type="Proteomes" id="UP000533598"/>
    </source>
</evidence>
<dbReference type="RefSeq" id="WP_185002037.1">
    <property type="nucleotide sequence ID" value="NZ_BAAAUI010000016.1"/>
</dbReference>
<comment type="caution">
    <text evidence="2">The sequence shown here is derived from an EMBL/GenBank/DDBJ whole genome shotgun (WGS) entry which is preliminary data.</text>
</comment>
<accession>A0A7W7FT91</accession>
<dbReference type="PANTHER" id="PTHR40053:SF1">
    <property type="entry name" value="SPORULATION-CONTROL PROTEIN SPO0M"/>
    <property type="match status" value="1"/>
</dbReference>